<protein>
    <submittedName>
        <fullName evidence="2">Methyltransferase-like protein 7A</fullName>
    </submittedName>
</protein>
<keyword evidence="2" id="KW-0808">Transferase</keyword>
<evidence type="ECO:0000313" key="2">
    <source>
        <dbReference type="EMBL" id="EPQ09609.1"/>
    </source>
</evidence>
<sequence>MEHGWCGSVVELPPVNLVNQEVMVGFQLLPHSENRHVQFERFVVAAGENTHPVADGSLAVVVCTLALCSAESQERILQAVRRVLRPVSVSV</sequence>
<dbReference type="EMBL" id="KE162789">
    <property type="protein sequence ID" value="EPQ09609.1"/>
    <property type="molecule type" value="Genomic_DNA"/>
</dbReference>
<organism evidence="2 3">
    <name type="scientific">Myotis brandtii</name>
    <name type="common">Brandt's bat</name>
    <dbReference type="NCBI Taxonomy" id="109478"/>
    <lineage>
        <taxon>Eukaryota</taxon>
        <taxon>Metazoa</taxon>
        <taxon>Chordata</taxon>
        <taxon>Craniata</taxon>
        <taxon>Vertebrata</taxon>
        <taxon>Euteleostomi</taxon>
        <taxon>Mammalia</taxon>
        <taxon>Eutheria</taxon>
        <taxon>Laurasiatheria</taxon>
        <taxon>Chiroptera</taxon>
        <taxon>Yangochiroptera</taxon>
        <taxon>Vespertilionidae</taxon>
        <taxon>Myotis</taxon>
    </lineage>
</organism>
<keyword evidence="3" id="KW-1185">Reference proteome</keyword>
<dbReference type="Gene3D" id="3.40.50.150">
    <property type="entry name" value="Vaccinia Virus protein VP39"/>
    <property type="match status" value="1"/>
</dbReference>
<gene>
    <name evidence="2" type="ORF">D623_10023093</name>
</gene>
<dbReference type="InterPro" id="IPR029063">
    <property type="entry name" value="SAM-dependent_MTases_sf"/>
</dbReference>
<dbReference type="InterPro" id="IPR052356">
    <property type="entry name" value="Thiol_S-MT"/>
</dbReference>
<evidence type="ECO:0000259" key="1">
    <source>
        <dbReference type="Pfam" id="PF08241"/>
    </source>
</evidence>
<dbReference type="GO" id="GO:0032259">
    <property type="term" value="P:methylation"/>
    <property type="evidence" value="ECO:0007669"/>
    <property type="project" value="UniProtKB-KW"/>
</dbReference>
<dbReference type="GO" id="GO:0008757">
    <property type="term" value="F:S-adenosylmethionine-dependent methyltransferase activity"/>
    <property type="evidence" value="ECO:0007669"/>
    <property type="project" value="InterPro"/>
</dbReference>
<dbReference type="Proteomes" id="UP000052978">
    <property type="component" value="Unassembled WGS sequence"/>
</dbReference>
<feature type="domain" description="Methyltransferase type 11" evidence="1">
    <location>
        <begin position="37"/>
        <end position="86"/>
    </location>
</feature>
<reference evidence="2 3" key="1">
    <citation type="journal article" date="2013" name="Nat. Commun.">
        <title>Genome analysis reveals insights into physiology and longevity of the Brandt's bat Myotis brandtii.</title>
        <authorList>
            <person name="Seim I."/>
            <person name="Fang X."/>
            <person name="Xiong Z."/>
            <person name="Lobanov A.V."/>
            <person name="Huang Z."/>
            <person name="Ma S."/>
            <person name="Feng Y."/>
            <person name="Turanov A.A."/>
            <person name="Zhu Y."/>
            <person name="Lenz T.L."/>
            <person name="Gerashchenko M.V."/>
            <person name="Fan D."/>
            <person name="Hee Yim S."/>
            <person name="Yao X."/>
            <person name="Jordan D."/>
            <person name="Xiong Y."/>
            <person name="Ma Y."/>
            <person name="Lyapunov A.N."/>
            <person name="Chen G."/>
            <person name="Kulakova O.I."/>
            <person name="Sun Y."/>
            <person name="Lee S.G."/>
            <person name="Bronson R.T."/>
            <person name="Moskalev A.A."/>
            <person name="Sunyaev S.R."/>
            <person name="Zhang G."/>
            <person name="Krogh A."/>
            <person name="Wang J."/>
            <person name="Gladyshev V.N."/>
        </authorList>
    </citation>
    <scope>NUCLEOTIDE SEQUENCE [LARGE SCALE GENOMIC DNA]</scope>
</reference>
<dbReference type="AlphaFoldDB" id="S7MYH0"/>
<dbReference type="InterPro" id="IPR013216">
    <property type="entry name" value="Methyltransf_11"/>
</dbReference>
<name>S7MYH0_MYOBR</name>
<evidence type="ECO:0000313" key="3">
    <source>
        <dbReference type="Proteomes" id="UP000052978"/>
    </source>
</evidence>
<proteinExistence type="predicted"/>
<dbReference type="Pfam" id="PF08241">
    <property type="entry name" value="Methyltransf_11"/>
    <property type="match status" value="1"/>
</dbReference>
<keyword evidence="2" id="KW-0489">Methyltransferase</keyword>
<accession>S7MYH0</accession>
<dbReference type="PANTHER" id="PTHR45036:SF1">
    <property type="entry name" value="METHYLTRANSFERASE LIKE 7A"/>
    <property type="match status" value="1"/>
</dbReference>
<dbReference type="PANTHER" id="PTHR45036">
    <property type="entry name" value="METHYLTRANSFERASE LIKE 7B"/>
    <property type="match status" value="1"/>
</dbReference>
<dbReference type="SUPFAM" id="SSF53335">
    <property type="entry name" value="S-adenosyl-L-methionine-dependent methyltransferases"/>
    <property type="match status" value="1"/>
</dbReference>